<evidence type="ECO:0000313" key="2">
    <source>
        <dbReference type="EMBL" id="RCG13764.1"/>
    </source>
</evidence>
<dbReference type="OrthoDB" id="4303187at2"/>
<dbReference type="Proteomes" id="UP000253507">
    <property type="component" value="Unassembled WGS sequence"/>
</dbReference>
<keyword evidence="3" id="KW-1185">Reference proteome</keyword>
<gene>
    <name evidence="2" type="ORF">DQ392_31210</name>
</gene>
<organism evidence="2 3">
    <name type="scientific">Streptomyces reniochalinae</name>
    <dbReference type="NCBI Taxonomy" id="2250578"/>
    <lineage>
        <taxon>Bacteria</taxon>
        <taxon>Bacillati</taxon>
        <taxon>Actinomycetota</taxon>
        <taxon>Actinomycetes</taxon>
        <taxon>Kitasatosporales</taxon>
        <taxon>Streptomycetaceae</taxon>
        <taxon>Streptomyces</taxon>
    </lineage>
</organism>
<evidence type="ECO:0000313" key="3">
    <source>
        <dbReference type="Proteomes" id="UP000253507"/>
    </source>
</evidence>
<sequence>MIALTPSRDDWAGALASLYERSRVLVAAGPRTGEDWAHDVNAVLNRSVEDPRGWPAVDRIGSETTPRGPGDRSPFHPYEDDVLRGCLEPTDRATGRLLLLSLAAQFRNVGELPGGSVHRHALFEMTGTLLARFGDDATYWTCVEDYEGECTPDDFYVNEWYGLTDLTRDFGVVAVSDDEVGVFWFGADD</sequence>
<proteinExistence type="predicted"/>
<dbReference type="RefSeq" id="WP_114019061.1">
    <property type="nucleotide sequence ID" value="NZ_QOIM01000047.1"/>
</dbReference>
<reference evidence="2 3" key="1">
    <citation type="submission" date="2018-06" db="EMBL/GenBank/DDBJ databases">
        <title>Streptomyces reniochalinae sp. nov. and Streptomyces diacarnus sp. nov. from marine sponges.</title>
        <authorList>
            <person name="Li L."/>
        </authorList>
    </citation>
    <scope>NUCLEOTIDE SEQUENCE [LARGE SCALE GENOMIC DNA]</scope>
    <source>
        <strain evidence="2 3">LHW50302</strain>
    </source>
</reference>
<feature type="region of interest" description="Disordered" evidence="1">
    <location>
        <begin position="54"/>
        <end position="75"/>
    </location>
</feature>
<comment type="caution">
    <text evidence="2">The sequence shown here is derived from an EMBL/GenBank/DDBJ whole genome shotgun (WGS) entry which is preliminary data.</text>
</comment>
<dbReference type="EMBL" id="QOIM01000047">
    <property type="protein sequence ID" value="RCG13764.1"/>
    <property type="molecule type" value="Genomic_DNA"/>
</dbReference>
<dbReference type="AlphaFoldDB" id="A0A367E6U8"/>
<accession>A0A367E6U8</accession>
<name>A0A367E6U8_9ACTN</name>
<protein>
    <submittedName>
        <fullName evidence="2">Uncharacterized protein</fullName>
    </submittedName>
</protein>
<evidence type="ECO:0000256" key="1">
    <source>
        <dbReference type="SAM" id="MobiDB-lite"/>
    </source>
</evidence>